<protein>
    <recommendedName>
        <fullName evidence="7">Cysteine and glycine-rich protein 1</fullName>
    </recommendedName>
    <alternativeName>
        <fullName evidence="8">Cysteine-rich protein 1</fullName>
    </alternativeName>
</protein>
<evidence type="ECO:0000256" key="8">
    <source>
        <dbReference type="ARBA" id="ARBA00042751"/>
    </source>
</evidence>
<feature type="domain" description="LIM zinc-binding" evidence="10">
    <location>
        <begin position="108"/>
        <end position="168"/>
    </location>
</feature>
<organism evidence="11 12">
    <name type="scientific">Crotalus adamanteus</name>
    <name type="common">Eastern diamondback rattlesnake</name>
    <dbReference type="NCBI Taxonomy" id="8729"/>
    <lineage>
        <taxon>Eukaryota</taxon>
        <taxon>Metazoa</taxon>
        <taxon>Chordata</taxon>
        <taxon>Craniata</taxon>
        <taxon>Vertebrata</taxon>
        <taxon>Euteleostomi</taxon>
        <taxon>Lepidosauria</taxon>
        <taxon>Squamata</taxon>
        <taxon>Bifurcata</taxon>
        <taxon>Unidentata</taxon>
        <taxon>Episquamata</taxon>
        <taxon>Toxicofera</taxon>
        <taxon>Serpentes</taxon>
        <taxon>Colubroidea</taxon>
        <taxon>Viperidae</taxon>
        <taxon>Crotalinae</taxon>
        <taxon>Crotalus</taxon>
    </lineage>
</organism>
<keyword evidence="12" id="KW-1185">Reference proteome</keyword>
<dbReference type="PROSITE" id="PS00478">
    <property type="entry name" value="LIM_DOMAIN_1"/>
    <property type="match status" value="1"/>
</dbReference>
<evidence type="ECO:0000256" key="3">
    <source>
        <dbReference type="ARBA" id="ARBA00022737"/>
    </source>
</evidence>
<dbReference type="CDD" id="cd09479">
    <property type="entry name" value="LIM1_CRP1"/>
    <property type="match status" value="1"/>
</dbReference>
<dbReference type="Pfam" id="PF00412">
    <property type="entry name" value="LIM"/>
    <property type="match status" value="2"/>
</dbReference>
<dbReference type="Proteomes" id="UP001474421">
    <property type="component" value="Unassembled WGS sequence"/>
</dbReference>
<reference evidence="11 12" key="1">
    <citation type="journal article" date="2024" name="Proc. Natl. Acad. Sci. U.S.A.">
        <title>The genetic regulatory architecture and epigenomic basis for age-related changes in rattlesnake venom.</title>
        <authorList>
            <person name="Hogan M.P."/>
            <person name="Holding M.L."/>
            <person name="Nystrom G.S."/>
            <person name="Colston T.J."/>
            <person name="Bartlett D.A."/>
            <person name="Mason A.J."/>
            <person name="Ellsworth S.A."/>
            <person name="Rautsaw R.M."/>
            <person name="Lawrence K.C."/>
            <person name="Strickland J.L."/>
            <person name="He B."/>
            <person name="Fraser P."/>
            <person name="Margres M.J."/>
            <person name="Gilbert D.M."/>
            <person name="Gibbs H.L."/>
            <person name="Parkinson C.L."/>
            <person name="Rokyta D.R."/>
        </authorList>
    </citation>
    <scope>NUCLEOTIDE SEQUENCE [LARGE SCALE GENOMIC DNA]</scope>
    <source>
        <strain evidence="11">DRR0105</strain>
    </source>
</reference>
<dbReference type="AlphaFoldDB" id="A0AAW1BRL0"/>
<evidence type="ECO:0000313" key="12">
    <source>
        <dbReference type="Proteomes" id="UP001474421"/>
    </source>
</evidence>
<accession>A0AAW1BRL0</accession>
<dbReference type="PANTHER" id="PTHR24215:SF23">
    <property type="entry name" value="CYSTEINE AND GLYCINE-RICH PROTEIN 1"/>
    <property type="match status" value="1"/>
</dbReference>
<comment type="caution">
    <text evidence="11">The sequence shown here is derived from an EMBL/GenBank/DDBJ whole genome shotgun (WGS) entry which is preliminary data.</text>
</comment>
<keyword evidence="5 9" id="KW-0440">LIM domain</keyword>
<dbReference type="Gene3D" id="2.10.110.10">
    <property type="entry name" value="Cysteine Rich Protein"/>
    <property type="match status" value="2"/>
</dbReference>
<dbReference type="CDD" id="cd09403">
    <property type="entry name" value="LIM2_CRP"/>
    <property type="match status" value="1"/>
</dbReference>
<proteinExistence type="predicted"/>
<evidence type="ECO:0000256" key="4">
    <source>
        <dbReference type="ARBA" id="ARBA00022833"/>
    </source>
</evidence>
<dbReference type="GO" id="GO:0045214">
    <property type="term" value="P:sarcomere organization"/>
    <property type="evidence" value="ECO:0007669"/>
    <property type="project" value="TreeGrafter"/>
</dbReference>
<dbReference type="GO" id="GO:0060537">
    <property type="term" value="P:muscle tissue development"/>
    <property type="evidence" value="ECO:0007669"/>
    <property type="project" value="TreeGrafter"/>
</dbReference>
<keyword evidence="2 9" id="KW-0479">Metal-binding</keyword>
<evidence type="ECO:0000256" key="5">
    <source>
        <dbReference type="ARBA" id="ARBA00023038"/>
    </source>
</evidence>
<dbReference type="GO" id="GO:0046872">
    <property type="term" value="F:metal ion binding"/>
    <property type="evidence" value="ECO:0007669"/>
    <property type="project" value="UniProtKB-KW"/>
</dbReference>
<comment type="subcellular location">
    <subcellularLocation>
        <location evidence="1">Nucleus</location>
    </subcellularLocation>
</comment>
<evidence type="ECO:0000256" key="2">
    <source>
        <dbReference type="ARBA" id="ARBA00022723"/>
    </source>
</evidence>
<dbReference type="SMART" id="SM00132">
    <property type="entry name" value="LIM"/>
    <property type="match status" value="2"/>
</dbReference>
<dbReference type="GO" id="GO:0008307">
    <property type="term" value="F:structural constituent of muscle"/>
    <property type="evidence" value="ECO:0007669"/>
    <property type="project" value="TreeGrafter"/>
</dbReference>
<dbReference type="GO" id="GO:0005634">
    <property type="term" value="C:nucleus"/>
    <property type="evidence" value="ECO:0007669"/>
    <property type="project" value="UniProtKB-SubCell"/>
</dbReference>
<evidence type="ECO:0000313" key="11">
    <source>
        <dbReference type="EMBL" id="KAK9404617.1"/>
    </source>
</evidence>
<dbReference type="GO" id="GO:0042805">
    <property type="term" value="F:actinin binding"/>
    <property type="evidence" value="ECO:0007669"/>
    <property type="project" value="TreeGrafter"/>
</dbReference>
<keyword evidence="3" id="KW-0677">Repeat</keyword>
<evidence type="ECO:0000256" key="7">
    <source>
        <dbReference type="ARBA" id="ARBA00040500"/>
    </source>
</evidence>
<sequence>MSKSRLVACQPASIASGNTGGPCDDISPFVVLSAKKGKERVNPNPTRPSLSRLFGLAGRCLGTRLLPERTKQPSSPRISVPRQLGCQKQDVGATNASLTRMPNWGGGKKCGVCQKTVYFAEEVQCEGNSFHKSCFLCMVCKKNLDSTTVAVHGEEIYCKSCYGKKYGPKGYGYGQGAGTLSMDKGEALGIKSEESHPHYPTNNPNASRIAQKVGGADGCPRCGQAVYAAEKVVGAGKSWHKACFRCAKCGKGLESTTLADKDGEIYCKGCYAKNFGPKGFGFGQGAGALVHSQ</sequence>
<feature type="domain" description="LIM zinc-binding" evidence="10">
    <location>
        <begin position="217"/>
        <end position="277"/>
    </location>
</feature>
<dbReference type="PANTHER" id="PTHR24215">
    <property type="entry name" value="RHO-GTPASE-ACTIVATING PROTEIN LRG1"/>
    <property type="match status" value="1"/>
</dbReference>
<keyword evidence="4 9" id="KW-0862">Zinc</keyword>
<dbReference type="PROSITE" id="PS50023">
    <property type="entry name" value="LIM_DOMAIN_2"/>
    <property type="match status" value="2"/>
</dbReference>
<evidence type="ECO:0000256" key="1">
    <source>
        <dbReference type="ARBA" id="ARBA00004123"/>
    </source>
</evidence>
<dbReference type="FunFam" id="2.10.110.10:FF:000001">
    <property type="entry name" value="Cysteine and glycine-rich protein 1"/>
    <property type="match status" value="2"/>
</dbReference>
<dbReference type="InterPro" id="IPR001781">
    <property type="entry name" value="Znf_LIM"/>
</dbReference>
<evidence type="ECO:0000256" key="6">
    <source>
        <dbReference type="ARBA" id="ARBA00023242"/>
    </source>
</evidence>
<keyword evidence="6" id="KW-0539">Nucleus</keyword>
<dbReference type="EMBL" id="JAOTOJ010000003">
    <property type="protein sequence ID" value="KAK9404617.1"/>
    <property type="molecule type" value="Genomic_DNA"/>
</dbReference>
<dbReference type="GO" id="GO:0030018">
    <property type="term" value="C:Z disc"/>
    <property type="evidence" value="ECO:0007669"/>
    <property type="project" value="TreeGrafter"/>
</dbReference>
<dbReference type="SUPFAM" id="SSF57716">
    <property type="entry name" value="Glucocorticoid receptor-like (DNA-binding domain)"/>
    <property type="match status" value="4"/>
</dbReference>
<evidence type="ECO:0000256" key="9">
    <source>
        <dbReference type="PROSITE-ProRule" id="PRU00125"/>
    </source>
</evidence>
<name>A0AAW1BRL0_CROAD</name>
<gene>
    <name evidence="11" type="ORF">NXF25_009444</name>
</gene>
<evidence type="ECO:0000259" key="10">
    <source>
        <dbReference type="PROSITE" id="PS50023"/>
    </source>
</evidence>